<dbReference type="AlphaFoldDB" id="A0A381XQL2"/>
<proteinExistence type="predicted"/>
<feature type="non-terminal residue" evidence="1">
    <location>
        <position position="173"/>
    </location>
</feature>
<dbReference type="EMBL" id="UINC01016018">
    <property type="protein sequence ID" value="SVA67025.1"/>
    <property type="molecule type" value="Genomic_DNA"/>
</dbReference>
<protein>
    <submittedName>
        <fullName evidence="1">Uncharacterized protein</fullName>
    </submittedName>
</protein>
<gene>
    <name evidence="1" type="ORF">METZ01_LOCUS119879</name>
</gene>
<name>A0A381XQL2_9ZZZZ</name>
<sequence>MKEKIERWFVPLSCNDKTLSSAYQELQEFGLKQEEIPYIIQIVENPKFDLPGGDIFHGKTDIETHDYLHIILGRGVLAKDEAFVIGFTMGSTNRVTSTEENLYSFFAKYLYPKAYRFTDEDLRVFKDAVKLGFISDCQPLSEVDYSCYLEQPLGKIREDLGIETNLLQAYYSI</sequence>
<organism evidence="1">
    <name type="scientific">marine metagenome</name>
    <dbReference type="NCBI Taxonomy" id="408172"/>
    <lineage>
        <taxon>unclassified sequences</taxon>
        <taxon>metagenomes</taxon>
        <taxon>ecological metagenomes</taxon>
    </lineage>
</organism>
<accession>A0A381XQL2</accession>
<evidence type="ECO:0000313" key="1">
    <source>
        <dbReference type="EMBL" id="SVA67025.1"/>
    </source>
</evidence>
<reference evidence="1" key="1">
    <citation type="submission" date="2018-05" db="EMBL/GenBank/DDBJ databases">
        <authorList>
            <person name="Lanie J.A."/>
            <person name="Ng W.-L."/>
            <person name="Kazmierczak K.M."/>
            <person name="Andrzejewski T.M."/>
            <person name="Davidsen T.M."/>
            <person name="Wayne K.J."/>
            <person name="Tettelin H."/>
            <person name="Glass J.I."/>
            <person name="Rusch D."/>
            <person name="Podicherti R."/>
            <person name="Tsui H.-C.T."/>
            <person name="Winkler M.E."/>
        </authorList>
    </citation>
    <scope>NUCLEOTIDE SEQUENCE</scope>
</reference>